<proteinExistence type="predicted"/>
<dbReference type="Gene3D" id="3.40.50.300">
    <property type="entry name" value="P-loop containing nucleotide triphosphate hydrolases"/>
    <property type="match status" value="1"/>
</dbReference>
<dbReference type="InterPro" id="IPR027417">
    <property type="entry name" value="P-loop_NTPase"/>
</dbReference>
<dbReference type="SUPFAM" id="SSF52540">
    <property type="entry name" value="P-loop containing nucleoside triphosphate hydrolases"/>
    <property type="match status" value="1"/>
</dbReference>
<reference evidence="1" key="1">
    <citation type="submission" date="2021-01" db="EMBL/GenBank/DDBJ databases">
        <authorList>
            <person name="Rakov C."/>
            <person name="Yerushalmy O."/>
            <person name="Alkalay-Oren S."/>
            <person name="Coppenhagen-Glazer S."/>
            <person name="Hazan R."/>
        </authorList>
    </citation>
    <scope>NUCLEOTIDE SEQUENCE</scope>
</reference>
<organism evidence="1 2">
    <name type="scientific">Mycobacterium phage Maco2</name>
    <dbReference type="NCBI Taxonomy" id="2805749"/>
    <lineage>
        <taxon>Viruses</taxon>
        <taxon>Duplodnaviria</taxon>
        <taxon>Heunggongvirae</taxon>
        <taxon>Uroviricota</taxon>
        <taxon>Caudoviricetes</taxon>
        <taxon>Mapvirus</taxon>
        <taxon>Mapvirus Ff47</taxon>
    </lineage>
</organism>
<evidence type="ECO:0000313" key="2">
    <source>
        <dbReference type="Proteomes" id="UP000663627"/>
    </source>
</evidence>
<dbReference type="EMBL" id="MW460248">
    <property type="protein sequence ID" value="QSL99583.1"/>
    <property type="molecule type" value="Genomic_DNA"/>
</dbReference>
<protein>
    <recommendedName>
        <fullName evidence="3">Thymidylate kinase</fullName>
    </recommendedName>
</protein>
<sequence length="182" mass="20645">MSIIVEGPDGAGKTTLIQELQYLFPGLEVHPRFCTSTGGPIANLSEAVFKDVQARPTHFIYDRHPVVSEYVYRTCVPPAEGPSGAFLSDSMMRIRQRIARHSLMIWCLPSLTAVMTNIMDDDQMPGVRENITKIYNLYQQHRVFWPGRSVVFNYQQHDASWEGLRYALTDSHGKLWKESAAA</sequence>
<accession>A0A899IN53</accession>
<evidence type="ECO:0000313" key="1">
    <source>
        <dbReference type="EMBL" id="QSL99583.1"/>
    </source>
</evidence>
<evidence type="ECO:0008006" key="3">
    <source>
        <dbReference type="Google" id="ProtNLM"/>
    </source>
</evidence>
<dbReference type="Proteomes" id="UP000663627">
    <property type="component" value="Segment"/>
</dbReference>
<name>A0A899IN53_9CAUD</name>